<dbReference type="InterPro" id="IPR036188">
    <property type="entry name" value="FAD/NAD-bd_sf"/>
</dbReference>
<name>A0A922HXV2_DERFA</name>
<dbReference type="NCBIfam" id="NF008726">
    <property type="entry name" value="PRK11728.1"/>
    <property type="match status" value="1"/>
</dbReference>
<evidence type="ECO:0000256" key="8">
    <source>
        <dbReference type="ARBA" id="ARBA00041137"/>
    </source>
</evidence>
<reference evidence="10" key="1">
    <citation type="submission" date="2013-05" db="EMBL/GenBank/DDBJ databases">
        <authorList>
            <person name="Yim A.K.Y."/>
            <person name="Chan T.F."/>
            <person name="Ji K.M."/>
            <person name="Liu X.Y."/>
            <person name="Zhou J.W."/>
            <person name="Li R.Q."/>
            <person name="Yang K.Y."/>
            <person name="Li J."/>
            <person name="Li M."/>
            <person name="Law P.T.W."/>
            <person name="Wu Y.L."/>
            <person name="Cai Z.L."/>
            <person name="Qin H."/>
            <person name="Bao Y."/>
            <person name="Leung R.K.K."/>
            <person name="Ng P.K.S."/>
            <person name="Zou J."/>
            <person name="Zhong X.J."/>
            <person name="Ran P.X."/>
            <person name="Zhong N.S."/>
            <person name="Liu Z.G."/>
            <person name="Tsui S.K.W."/>
        </authorList>
    </citation>
    <scope>NUCLEOTIDE SEQUENCE</scope>
    <source>
        <strain evidence="10">Derf</strain>
        <tissue evidence="10">Whole organism</tissue>
    </source>
</reference>
<dbReference type="SUPFAM" id="SSF51905">
    <property type="entry name" value="FAD/NAD(P)-binding domain"/>
    <property type="match status" value="1"/>
</dbReference>
<reference evidence="10" key="2">
    <citation type="journal article" date="2022" name="Res Sq">
        <title>Comparative Genomics Reveals Insights into the Divergent Evolution of Astigmatic Mites and Household Pest Adaptations.</title>
        <authorList>
            <person name="Xiong Q."/>
            <person name="Wan A.T.-Y."/>
            <person name="Liu X.-Y."/>
            <person name="Fung C.S.-H."/>
            <person name="Xiao X."/>
            <person name="Malainual N."/>
            <person name="Hou J."/>
            <person name="Wang L."/>
            <person name="Wang M."/>
            <person name="Yang K."/>
            <person name="Cui Y."/>
            <person name="Leung E."/>
            <person name="Nong W."/>
            <person name="Shin S.-K."/>
            <person name="Au S."/>
            <person name="Jeong K.Y."/>
            <person name="Chew F.T."/>
            <person name="Hui J."/>
            <person name="Leung T.F."/>
            <person name="Tungtrongchitr A."/>
            <person name="Zhong N."/>
            <person name="Liu Z."/>
            <person name="Tsui S."/>
        </authorList>
    </citation>
    <scope>NUCLEOTIDE SEQUENCE</scope>
    <source>
        <strain evidence="10">Derf</strain>
        <tissue evidence="10">Whole organism</tissue>
    </source>
</reference>
<dbReference type="InterPro" id="IPR006076">
    <property type="entry name" value="FAD-dep_OxRdtase"/>
</dbReference>
<dbReference type="GO" id="GO:0047545">
    <property type="term" value="F:(S)-2-hydroxyglutarate dehydrogenase activity"/>
    <property type="evidence" value="ECO:0007669"/>
    <property type="project" value="UniProtKB-EC"/>
</dbReference>
<keyword evidence="4" id="KW-0560">Oxidoreductase</keyword>
<keyword evidence="11" id="KW-1185">Reference proteome</keyword>
<dbReference type="Proteomes" id="UP000790347">
    <property type="component" value="Unassembled WGS sequence"/>
</dbReference>
<sequence>MLSTFNYLFASSLIHYDKFFIELNRFFQLRLAYSYVNTESLANYFDVVVVGGGIVGSATARQLLLNRPGLRMAILEKENELGIHQTGHNSGVIHAGIYYKPGSLKAKLCVEGSRLAYEYCDEKKIPYKRVGKLIVACDQLEVERLNELYDRSIKNQVQGVELLQSIEQIQAIEPKCVGLAAIWSPNTGIVDWGQVNRSYGKDFKDNGGTIFTKFQVTKFELKTKSSDVESGDYPIMITSKNGQQIHSKYVITAAGLYADKIAQLTNGKKIPKIVPFRGEYLVLRKESSDMVKTNIYPVPDPRFPFLGVHFTPRMDGSIWVGPNAVLAFKREGYRYRDFNLMEFMETATFSGFLRLSFRYFFAGIDEMYRSLSVNAQLKKLQRFVPTITKDDLDLSKHVAGVRAQALDADGNLVDDFVFEFDENSGRVMHVRNAPSPAATSSLAIARVIAERAQQEFKL</sequence>
<evidence type="ECO:0000256" key="5">
    <source>
        <dbReference type="ARBA" id="ARBA00036066"/>
    </source>
</evidence>
<evidence type="ECO:0000313" key="11">
    <source>
        <dbReference type="Proteomes" id="UP000790347"/>
    </source>
</evidence>
<keyword evidence="2" id="KW-0285">Flavoprotein</keyword>
<evidence type="ECO:0000256" key="2">
    <source>
        <dbReference type="ARBA" id="ARBA00022630"/>
    </source>
</evidence>
<comment type="catalytic activity">
    <reaction evidence="5">
        <text>(S)-2-hydroxyglutarate + A = 2-oxoglutarate + AH2</text>
        <dbReference type="Rhea" id="RHEA:21252"/>
        <dbReference type="ChEBI" id="CHEBI:13193"/>
        <dbReference type="ChEBI" id="CHEBI:16782"/>
        <dbReference type="ChEBI" id="CHEBI:16810"/>
        <dbReference type="ChEBI" id="CHEBI:17499"/>
        <dbReference type="EC" id="1.1.99.2"/>
    </reaction>
</comment>
<dbReference type="Gene3D" id="3.30.9.10">
    <property type="entry name" value="D-Amino Acid Oxidase, subunit A, domain 2"/>
    <property type="match status" value="1"/>
</dbReference>
<organism evidence="10 11">
    <name type="scientific">Dermatophagoides farinae</name>
    <name type="common">American house dust mite</name>
    <dbReference type="NCBI Taxonomy" id="6954"/>
    <lineage>
        <taxon>Eukaryota</taxon>
        <taxon>Metazoa</taxon>
        <taxon>Ecdysozoa</taxon>
        <taxon>Arthropoda</taxon>
        <taxon>Chelicerata</taxon>
        <taxon>Arachnida</taxon>
        <taxon>Acari</taxon>
        <taxon>Acariformes</taxon>
        <taxon>Sarcoptiformes</taxon>
        <taxon>Astigmata</taxon>
        <taxon>Psoroptidia</taxon>
        <taxon>Analgoidea</taxon>
        <taxon>Pyroglyphidae</taxon>
        <taxon>Dermatophagoidinae</taxon>
        <taxon>Dermatophagoides</taxon>
    </lineage>
</organism>
<dbReference type="PANTHER" id="PTHR43104:SF2">
    <property type="entry name" value="L-2-HYDROXYGLUTARATE DEHYDROGENASE, MITOCHONDRIAL"/>
    <property type="match status" value="1"/>
</dbReference>
<evidence type="ECO:0000256" key="1">
    <source>
        <dbReference type="ARBA" id="ARBA00001974"/>
    </source>
</evidence>
<gene>
    <name evidence="10" type="ORF">DERF_009720</name>
</gene>
<feature type="domain" description="FAD dependent oxidoreductase" evidence="9">
    <location>
        <begin position="46"/>
        <end position="451"/>
    </location>
</feature>
<dbReference type="EMBL" id="ASGP02000004">
    <property type="protein sequence ID" value="KAH9511249.1"/>
    <property type="molecule type" value="Genomic_DNA"/>
</dbReference>
<evidence type="ECO:0000313" key="10">
    <source>
        <dbReference type="EMBL" id="KAH9511249.1"/>
    </source>
</evidence>
<evidence type="ECO:0000256" key="4">
    <source>
        <dbReference type="ARBA" id="ARBA00023002"/>
    </source>
</evidence>
<protein>
    <recommendedName>
        <fullName evidence="8">L-2-hydroxyglutarate dehydrogenase, mitochondrial</fullName>
        <ecNumber evidence="7">1.1.99.2</ecNumber>
    </recommendedName>
</protein>
<comment type="cofactor">
    <cofactor evidence="1">
        <name>FAD</name>
        <dbReference type="ChEBI" id="CHEBI:57692"/>
    </cofactor>
</comment>
<dbReference type="PANTHER" id="PTHR43104">
    <property type="entry name" value="L-2-HYDROXYGLUTARATE DEHYDROGENASE, MITOCHONDRIAL"/>
    <property type="match status" value="1"/>
</dbReference>
<evidence type="ECO:0000256" key="7">
    <source>
        <dbReference type="ARBA" id="ARBA00038878"/>
    </source>
</evidence>
<comment type="similarity">
    <text evidence="6">Belongs to the L2HGDH family.</text>
</comment>
<comment type="caution">
    <text evidence="10">The sequence shown here is derived from an EMBL/GenBank/DDBJ whole genome shotgun (WGS) entry which is preliminary data.</text>
</comment>
<dbReference type="Pfam" id="PF01266">
    <property type="entry name" value="DAO"/>
    <property type="match status" value="1"/>
</dbReference>
<evidence type="ECO:0000256" key="3">
    <source>
        <dbReference type="ARBA" id="ARBA00022827"/>
    </source>
</evidence>
<proteinExistence type="inferred from homology"/>
<evidence type="ECO:0000256" key="6">
    <source>
        <dbReference type="ARBA" id="ARBA00037941"/>
    </source>
</evidence>
<accession>A0A922HXV2</accession>
<evidence type="ECO:0000259" key="9">
    <source>
        <dbReference type="Pfam" id="PF01266"/>
    </source>
</evidence>
<dbReference type="EC" id="1.1.99.2" evidence="7"/>
<dbReference type="AlphaFoldDB" id="A0A922HXV2"/>
<keyword evidence="3" id="KW-0274">FAD</keyword>
<dbReference type="Gene3D" id="3.50.50.60">
    <property type="entry name" value="FAD/NAD(P)-binding domain"/>
    <property type="match status" value="1"/>
</dbReference>